<dbReference type="InterPro" id="IPR036937">
    <property type="entry name" value="Adhesion_dom_fimbrial_sf"/>
</dbReference>
<evidence type="ECO:0000313" key="7">
    <source>
        <dbReference type="Proteomes" id="UP000283709"/>
    </source>
</evidence>
<dbReference type="SUPFAM" id="SSF49401">
    <property type="entry name" value="Bacterial adhesins"/>
    <property type="match status" value="1"/>
</dbReference>
<evidence type="ECO:0000313" key="6">
    <source>
        <dbReference type="EMBL" id="RKF46070.1"/>
    </source>
</evidence>
<dbReference type="EMBL" id="MCAS01000014">
    <property type="protein sequence ID" value="RKF46070.1"/>
    <property type="molecule type" value="Genomic_DNA"/>
</dbReference>
<dbReference type="InterPro" id="IPR000259">
    <property type="entry name" value="Adhesion_dom_fimbrial"/>
</dbReference>
<feature type="chain" id="PRO_5019316827" description="Fimbrial-type adhesion domain-containing protein" evidence="4">
    <location>
        <begin position="38"/>
        <end position="344"/>
    </location>
</feature>
<keyword evidence="3" id="KW-0281">Fimbrium</keyword>
<proteinExistence type="inferred from homology"/>
<evidence type="ECO:0000256" key="1">
    <source>
        <dbReference type="ARBA" id="ARBA00004561"/>
    </source>
</evidence>
<evidence type="ECO:0000256" key="4">
    <source>
        <dbReference type="SAM" id="SignalP"/>
    </source>
</evidence>
<comment type="caution">
    <text evidence="6">The sequence shown here is derived from an EMBL/GenBank/DDBJ whole genome shotgun (WGS) entry which is preliminary data.</text>
</comment>
<comment type="similarity">
    <text evidence="2">Belongs to the fimbrial protein family.</text>
</comment>
<dbReference type="Pfam" id="PF00419">
    <property type="entry name" value="Fimbrial"/>
    <property type="match status" value="1"/>
</dbReference>
<feature type="signal peptide" evidence="4">
    <location>
        <begin position="1"/>
        <end position="37"/>
    </location>
</feature>
<dbReference type="InterPro" id="IPR050263">
    <property type="entry name" value="Bact_Fimbrial_Adh_Pro"/>
</dbReference>
<keyword evidence="4" id="KW-0732">Signal</keyword>
<organism evidence="6 7">
    <name type="scientific">Paraburkholderia fungorum</name>
    <dbReference type="NCBI Taxonomy" id="134537"/>
    <lineage>
        <taxon>Bacteria</taxon>
        <taxon>Pseudomonadati</taxon>
        <taxon>Pseudomonadota</taxon>
        <taxon>Betaproteobacteria</taxon>
        <taxon>Burkholderiales</taxon>
        <taxon>Burkholderiaceae</taxon>
        <taxon>Paraburkholderia</taxon>
    </lineage>
</organism>
<evidence type="ECO:0000256" key="3">
    <source>
        <dbReference type="ARBA" id="ARBA00023263"/>
    </source>
</evidence>
<comment type="subcellular location">
    <subcellularLocation>
        <location evidence="1">Fimbrium</location>
    </subcellularLocation>
</comment>
<dbReference type="GO" id="GO:0009289">
    <property type="term" value="C:pilus"/>
    <property type="evidence" value="ECO:0007669"/>
    <property type="project" value="UniProtKB-SubCell"/>
</dbReference>
<dbReference type="Gene3D" id="2.60.40.3310">
    <property type="match status" value="1"/>
</dbReference>
<protein>
    <recommendedName>
        <fullName evidence="5">Fimbrial-type adhesion domain-containing protein</fullName>
    </recommendedName>
</protein>
<dbReference type="InterPro" id="IPR008966">
    <property type="entry name" value="Adhesion_dom_sf"/>
</dbReference>
<dbReference type="Proteomes" id="UP000283709">
    <property type="component" value="Unassembled WGS sequence"/>
</dbReference>
<dbReference type="AlphaFoldDB" id="A0A420GLB9"/>
<dbReference type="GO" id="GO:0043709">
    <property type="term" value="P:cell adhesion involved in single-species biofilm formation"/>
    <property type="evidence" value="ECO:0007669"/>
    <property type="project" value="TreeGrafter"/>
</dbReference>
<evidence type="ECO:0000256" key="2">
    <source>
        <dbReference type="ARBA" id="ARBA00006671"/>
    </source>
</evidence>
<dbReference type="PANTHER" id="PTHR33420:SF14">
    <property type="entry name" value="TYPE 1 FIMBRIN D-MANNOSE SPECIFIC ADHESIN"/>
    <property type="match status" value="1"/>
</dbReference>
<reference evidence="6 7" key="1">
    <citation type="submission" date="2016-07" db="EMBL/GenBank/DDBJ databases">
        <title>Genome analysis of Burkholderia fungorum ES3-20.</title>
        <authorList>
            <person name="Xu D."/>
            <person name="Yao R."/>
            <person name="Zheng S."/>
        </authorList>
    </citation>
    <scope>NUCLEOTIDE SEQUENCE [LARGE SCALE GENOMIC DNA]</scope>
    <source>
        <strain evidence="6 7">ES3-20</strain>
    </source>
</reference>
<sequence>MATASSVQARGPMMKGSRFTKLCCAALLMIGSAYAYADEIHMPYQKGFTDDFDNISFSAAFSPSRDIAVGTVLQSVKNAQNMTYTVTCSVTKKITVNGIPVPGMKDIYQTNVPGIGVHFYATSGWGNMANPIVSVPSTEILSPGTSGDSKPTFYTRADLVVTGPVGNGTLTELPTMSLAYTGDCVNDPKYETPHNLAITPGTTITGRTCSVTTASVDVPLPTAFPSNLNTGSTGATPFSLGVTCAQGVTVKVTLTDASDVSNRSTTLSLAPGSTAQGIGLQILNGSTPVAYGPDSAVIGNMNQWTVGTSAGGQMTIPLRAQYVRIGTLTPGTVKGAATFTMSYQ</sequence>
<gene>
    <name evidence="6" type="ORF">BCY88_25940</name>
</gene>
<feature type="domain" description="Fimbrial-type adhesion" evidence="5">
    <location>
        <begin position="203"/>
        <end position="344"/>
    </location>
</feature>
<name>A0A420GLB9_9BURK</name>
<evidence type="ECO:0000259" key="5">
    <source>
        <dbReference type="Pfam" id="PF00419"/>
    </source>
</evidence>
<dbReference type="Gene3D" id="2.60.40.1090">
    <property type="entry name" value="Fimbrial-type adhesion domain"/>
    <property type="match status" value="1"/>
</dbReference>
<accession>A0A420GLB9</accession>
<dbReference type="PANTHER" id="PTHR33420">
    <property type="entry name" value="FIMBRIAL SUBUNIT ELFA-RELATED"/>
    <property type="match status" value="1"/>
</dbReference>